<keyword evidence="3" id="KW-1185">Reference proteome</keyword>
<dbReference type="RefSeq" id="WP_182531815.1">
    <property type="nucleotide sequence ID" value="NZ_JACGXL010000005.1"/>
</dbReference>
<dbReference type="GO" id="GO:0016747">
    <property type="term" value="F:acyltransferase activity, transferring groups other than amino-acyl groups"/>
    <property type="evidence" value="ECO:0007669"/>
    <property type="project" value="InterPro"/>
</dbReference>
<dbReference type="PANTHER" id="PTHR43233">
    <property type="entry name" value="FAMILY N-ACETYLTRANSFERASE, PUTATIVE (AFU_ORTHOLOGUE AFUA_6G03350)-RELATED"/>
    <property type="match status" value="1"/>
</dbReference>
<protein>
    <submittedName>
        <fullName evidence="2">Putative N-acetyltransferase YhbS</fullName>
    </submittedName>
</protein>
<name>A0A839F9E7_9GAMM</name>
<dbReference type="Gene3D" id="3.40.630.30">
    <property type="match status" value="1"/>
</dbReference>
<dbReference type="InterPro" id="IPR053144">
    <property type="entry name" value="Acetyltransferase_Butenolide"/>
</dbReference>
<dbReference type="EMBL" id="JACGXL010000005">
    <property type="protein sequence ID" value="MBA8888761.1"/>
    <property type="molecule type" value="Genomic_DNA"/>
</dbReference>
<dbReference type="Proteomes" id="UP000550401">
    <property type="component" value="Unassembled WGS sequence"/>
</dbReference>
<proteinExistence type="predicted"/>
<evidence type="ECO:0000313" key="2">
    <source>
        <dbReference type="EMBL" id="MBA8888761.1"/>
    </source>
</evidence>
<comment type="caution">
    <text evidence="2">The sequence shown here is derived from an EMBL/GenBank/DDBJ whole genome shotgun (WGS) entry which is preliminary data.</text>
</comment>
<gene>
    <name evidence="2" type="ORF">FHW12_002997</name>
</gene>
<keyword evidence="2" id="KW-0808">Transferase</keyword>
<dbReference type="Pfam" id="PF00583">
    <property type="entry name" value="Acetyltransf_1"/>
    <property type="match status" value="1"/>
</dbReference>
<dbReference type="CDD" id="cd04301">
    <property type="entry name" value="NAT_SF"/>
    <property type="match status" value="1"/>
</dbReference>
<evidence type="ECO:0000259" key="1">
    <source>
        <dbReference type="PROSITE" id="PS51186"/>
    </source>
</evidence>
<reference evidence="2 3" key="1">
    <citation type="submission" date="2020-07" db="EMBL/GenBank/DDBJ databases">
        <title>Genomic Encyclopedia of Type Strains, Phase IV (KMG-V): Genome sequencing to study the core and pangenomes of soil and plant-associated prokaryotes.</title>
        <authorList>
            <person name="Whitman W."/>
        </authorList>
    </citation>
    <scope>NUCLEOTIDE SEQUENCE [LARGE SCALE GENOMIC DNA]</scope>
    <source>
        <strain evidence="2 3">RH2WT43</strain>
    </source>
</reference>
<organism evidence="2 3">
    <name type="scientific">Dokdonella fugitiva</name>
    <dbReference type="NCBI Taxonomy" id="328517"/>
    <lineage>
        <taxon>Bacteria</taxon>
        <taxon>Pseudomonadati</taxon>
        <taxon>Pseudomonadota</taxon>
        <taxon>Gammaproteobacteria</taxon>
        <taxon>Lysobacterales</taxon>
        <taxon>Rhodanobacteraceae</taxon>
        <taxon>Dokdonella</taxon>
    </lineage>
</organism>
<dbReference type="PROSITE" id="PS51186">
    <property type="entry name" value="GNAT"/>
    <property type="match status" value="1"/>
</dbReference>
<dbReference type="InterPro" id="IPR000182">
    <property type="entry name" value="GNAT_dom"/>
</dbReference>
<accession>A0A839F9E7</accession>
<dbReference type="PANTHER" id="PTHR43233:SF1">
    <property type="entry name" value="FAMILY N-ACETYLTRANSFERASE, PUTATIVE (AFU_ORTHOLOGUE AFUA_6G03350)-RELATED"/>
    <property type="match status" value="1"/>
</dbReference>
<dbReference type="InterPro" id="IPR016181">
    <property type="entry name" value="Acyl_CoA_acyltransferase"/>
</dbReference>
<feature type="domain" description="N-acetyltransferase" evidence="1">
    <location>
        <begin position="3"/>
        <end position="136"/>
    </location>
</feature>
<dbReference type="SUPFAM" id="SSF55729">
    <property type="entry name" value="Acyl-CoA N-acyltransferases (Nat)"/>
    <property type="match status" value="1"/>
</dbReference>
<sequence>MTITYRDDVRPGLEQARELYRASTLGERRPIDDDTRFAAMLANANLTVTAWDGDLLVGISRCVTDFAWTTYLADLAVRVSHQRNGIGKELMRRTQAAAPQAKLLLLAAPAAERYYPHVGFSHFPQAWMLREHESIP</sequence>
<evidence type="ECO:0000313" key="3">
    <source>
        <dbReference type="Proteomes" id="UP000550401"/>
    </source>
</evidence>
<dbReference type="AlphaFoldDB" id="A0A839F9E7"/>